<dbReference type="PANTHER" id="PTHR33254:SF4">
    <property type="entry name" value="4-HYDROXY-4-METHYL-2-OXOGLUTARATE ALDOLASE 3-RELATED"/>
    <property type="match status" value="1"/>
</dbReference>
<keyword evidence="5 9" id="KW-0479">Metal-binding</keyword>
<dbReference type="SUPFAM" id="SSF89562">
    <property type="entry name" value="RraA-like"/>
    <property type="match status" value="1"/>
</dbReference>
<dbReference type="CDD" id="cd16841">
    <property type="entry name" value="RraA_family"/>
    <property type="match status" value="1"/>
</dbReference>
<dbReference type="AlphaFoldDB" id="A0A069B994"/>
<dbReference type="GO" id="GO:0047443">
    <property type="term" value="F:4-hydroxy-4-methyl-2-oxoglutarate aldolase activity"/>
    <property type="evidence" value="ECO:0007669"/>
    <property type="project" value="UniProtKB-EC"/>
</dbReference>
<dbReference type="OMA" id="CDAHEDQ"/>
<dbReference type="GO" id="GO:0008428">
    <property type="term" value="F:ribonuclease inhibitor activity"/>
    <property type="evidence" value="ECO:0007669"/>
    <property type="project" value="InterPro"/>
</dbReference>
<comment type="similarity">
    <text evidence="3 10">Belongs to the class II aldolase/RraA-like family.</text>
</comment>
<proteinExistence type="inferred from homology"/>
<comment type="cofactor">
    <cofactor evidence="2 10">
        <name>a divalent metal cation</name>
        <dbReference type="ChEBI" id="CHEBI:60240"/>
    </cofactor>
</comment>
<dbReference type="RefSeq" id="WP_004191744.1">
    <property type="nucleotide sequence ID" value="NZ_AP028073.1"/>
</dbReference>
<organism evidence="11 13">
    <name type="scientific">Burkholderia pseudomallei</name>
    <name type="common">Pseudomonas pseudomallei</name>
    <dbReference type="NCBI Taxonomy" id="28450"/>
    <lineage>
        <taxon>Bacteria</taxon>
        <taxon>Pseudomonadati</taxon>
        <taxon>Pseudomonadota</taxon>
        <taxon>Betaproteobacteria</taxon>
        <taxon>Burkholderiales</taxon>
        <taxon>Burkholderiaceae</taxon>
        <taxon>Burkholderia</taxon>
        <taxon>pseudomallei group</taxon>
    </lineage>
</organism>
<evidence type="ECO:0000313" key="13">
    <source>
        <dbReference type="Proteomes" id="UP000030475"/>
    </source>
</evidence>
<dbReference type="GO" id="GO:0051252">
    <property type="term" value="P:regulation of RNA metabolic process"/>
    <property type="evidence" value="ECO:0007669"/>
    <property type="project" value="InterPro"/>
</dbReference>
<dbReference type="InterPro" id="IPR010203">
    <property type="entry name" value="RraA"/>
</dbReference>
<dbReference type="GO" id="GO:0046872">
    <property type="term" value="F:metal ion binding"/>
    <property type="evidence" value="ECO:0007669"/>
    <property type="project" value="UniProtKB-KW"/>
</dbReference>
<reference evidence="11 13" key="1">
    <citation type="submission" date="2014-08" db="EMBL/GenBank/DDBJ databases">
        <authorList>
            <person name="Bunnell A."/>
            <person name="Chain P.S."/>
            <person name="Chertkov O."/>
            <person name="Currie B.J."/>
            <person name="Daligault H.E."/>
            <person name="Davenport K.W."/>
            <person name="Davis C."/>
            <person name="Gleasner C.D."/>
            <person name="Johnson S.L."/>
            <person name="Kaestli M."/>
            <person name="Koren S."/>
            <person name="Kunde Y.A."/>
            <person name="Mayo M."/>
            <person name="McMurry K.K."/>
            <person name="Price E.P."/>
            <person name="Reitenga K.G."/>
            <person name="Robison R."/>
            <person name="Rosovitz M.J."/>
            <person name="Sarovich D.S."/>
            <person name="Teshima H."/>
        </authorList>
    </citation>
    <scope>NUCLEOTIDE SEQUENCE [LARGE SCALE GENOMIC DNA]</scope>
    <source>
        <strain evidence="11 13">MSHR44</strain>
    </source>
</reference>
<evidence type="ECO:0000256" key="10">
    <source>
        <dbReference type="RuleBase" id="RU004338"/>
    </source>
</evidence>
<dbReference type="Proteomes" id="UP000030475">
    <property type="component" value="Unassembled WGS sequence"/>
</dbReference>
<keyword evidence="6 10" id="KW-0456">Lyase</keyword>
<dbReference type="Pfam" id="PF03737">
    <property type="entry name" value="RraA-like"/>
    <property type="match status" value="1"/>
</dbReference>
<dbReference type="GO" id="GO:0008948">
    <property type="term" value="F:oxaloacetate decarboxylase activity"/>
    <property type="evidence" value="ECO:0007669"/>
    <property type="project" value="UniProtKB-EC"/>
</dbReference>
<gene>
    <name evidence="12" type="ORF">CWD88_15715</name>
    <name evidence="11" type="ORF">Y036_3392</name>
</gene>
<dbReference type="InterPro" id="IPR005493">
    <property type="entry name" value="RraA/RraA-like"/>
</dbReference>
<evidence type="ECO:0000256" key="6">
    <source>
        <dbReference type="ARBA" id="ARBA00023239"/>
    </source>
</evidence>
<keyword evidence="9" id="KW-0460">Magnesium</keyword>
<dbReference type="EC" id="4.1.1.112" evidence="10"/>
<dbReference type="OrthoDB" id="943692at2"/>
<evidence type="ECO:0000313" key="12">
    <source>
        <dbReference type="EMBL" id="PJO65514.1"/>
    </source>
</evidence>
<reference evidence="12 14" key="2">
    <citation type="submission" date="2017-11" db="EMBL/GenBank/DDBJ databases">
        <title>Molecular characterization of Burkholderia pseudomallei and closely related isolates from Vietnam.</title>
        <authorList>
            <person name="Ustinov D.V."/>
            <person name="Antonov A.S."/>
            <person name="Avdusheva E.F."/>
            <person name="Shpak I.M."/>
            <person name="Zakharova I.B."/>
            <person name="Thi L.A."/>
            <person name="Teteryatnikova N."/>
            <person name="Lopasteyskaya Y.A."/>
            <person name="Kuzyutina J.A."/>
            <person name="Ngo T.N."/>
            <person name="Victorov D.V."/>
        </authorList>
    </citation>
    <scope>NUCLEOTIDE SEQUENCE [LARGE SCALE GENOMIC DNA]</scope>
    <source>
        <strain evidence="12 14">V1512</strain>
    </source>
</reference>
<dbReference type="SMR" id="A0A069B994"/>
<comment type="caution">
    <text evidence="11">The sequence shown here is derived from an EMBL/GenBank/DDBJ whole genome shotgun (WGS) entry which is preliminary data.</text>
</comment>
<evidence type="ECO:0000256" key="3">
    <source>
        <dbReference type="ARBA" id="ARBA00008621"/>
    </source>
</evidence>
<evidence type="ECO:0000256" key="5">
    <source>
        <dbReference type="ARBA" id="ARBA00022723"/>
    </source>
</evidence>
<dbReference type="InterPro" id="IPR036704">
    <property type="entry name" value="RraA/RraA-like_sf"/>
</dbReference>
<dbReference type="EMBL" id="JQIM01000010">
    <property type="protein sequence ID" value="KGX05242.1"/>
    <property type="molecule type" value="Genomic_DNA"/>
</dbReference>
<dbReference type="GeneID" id="92979317"/>
<dbReference type="EC" id="4.1.3.17" evidence="10"/>
<evidence type="ECO:0000313" key="11">
    <source>
        <dbReference type="EMBL" id="KGX05242.1"/>
    </source>
</evidence>
<evidence type="ECO:0000256" key="7">
    <source>
        <dbReference type="ARBA" id="ARBA00025046"/>
    </source>
</evidence>
<feature type="binding site" evidence="9">
    <location>
        <position position="103"/>
    </location>
    <ligand>
        <name>Mg(2+)</name>
        <dbReference type="ChEBI" id="CHEBI:18420"/>
    </ligand>
</feature>
<evidence type="ECO:0000256" key="1">
    <source>
        <dbReference type="ARBA" id="ARBA00001342"/>
    </source>
</evidence>
<dbReference type="KEGG" id="but:X994_395"/>
<feature type="binding site" evidence="9">
    <location>
        <position position="102"/>
    </location>
    <ligand>
        <name>substrate</name>
    </ligand>
</feature>
<dbReference type="NCBIfam" id="NF006875">
    <property type="entry name" value="PRK09372.1"/>
    <property type="match status" value="1"/>
</dbReference>
<dbReference type="PANTHER" id="PTHR33254">
    <property type="entry name" value="4-HYDROXY-4-METHYL-2-OXOGLUTARATE ALDOLASE 3-RELATED"/>
    <property type="match status" value="1"/>
</dbReference>
<comment type="function">
    <text evidence="7 10">Catalyzes the aldol cleavage of 4-hydroxy-4-methyl-2-oxoglutarate (HMG) into 2 molecules of pyruvate. Also contains a secondary oxaloacetate (OAA) decarboxylase activity due to the common pyruvate enolate transition state formed following C-C bond cleavage in the retro-aldol and decarboxylation reactions.</text>
</comment>
<feature type="binding site" evidence="9">
    <location>
        <begin position="80"/>
        <end position="83"/>
    </location>
    <ligand>
        <name>substrate</name>
    </ligand>
</feature>
<protein>
    <recommendedName>
        <fullName evidence="10">4-hydroxy-4-methyl-2-oxoglutarate aldolase</fullName>
        <shortName evidence="10">HMG aldolase</shortName>
        <ecNumber evidence="10">4.1.1.112</ecNumber>
        <ecNumber evidence="10">4.1.3.17</ecNumber>
    </recommendedName>
    <alternativeName>
        <fullName evidence="10">Oxaloacetate decarboxylase</fullName>
    </alternativeName>
</protein>
<comment type="cofactor">
    <cofactor evidence="9">
        <name>Mg(2+)</name>
        <dbReference type="ChEBI" id="CHEBI:18420"/>
    </cofactor>
</comment>
<name>A0A069B994_BURPE</name>
<dbReference type="Gene3D" id="3.50.30.40">
    <property type="entry name" value="Ribonuclease E inhibitor RraA/RraA-like"/>
    <property type="match status" value="1"/>
</dbReference>
<evidence type="ECO:0000256" key="2">
    <source>
        <dbReference type="ARBA" id="ARBA00001968"/>
    </source>
</evidence>
<evidence type="ECO:0000256" key="4">
    <source>
        <dbReference type="ARBA" id="ARBA00011233"/>
    </source>
</evidence>
<comment type="subunit">
    <text evidence="4 10">Homotrimer.</text>
</comment>
<sequence length="165" mass="17301">MMFATTDLCDAHEDRLAAGTLRVLEPVFRPFGGVRRFAGPAATLKLFEDNSLVRTALEQDGAGRVLVVDGGGSLRCALVGGNLGKLAEKNGWAGIVVNGCVRDSDELAECRVGVLALAAHPRKSDKRGAGVSDAPVDVRGTRIVPGDWIYADADGVLVSDDALLE</sequence>
<evidence type="ECO:0000256" key="9">
    <source>
        <dbReference type="PIRSR" id="PIRSR605493-1"/>
    </source>
</evidence>
<dbReference type="NCBIfam" id="TIGR01935">
    <property type="entry name" value="NOT-MenG"/>
    <property type="match status" value="1"/>
</dbReference>
<dbReference type="Proteomes" id="UP000231878">
    <property type="component" value="Unassembled WGS sequence"/>
</dbReference>
<evidence type="ECO:0000256" key="8">
    <source>
        <dbReference type="ARBA" id="ARBA00047973"/>
    </source>
</evidence>
<evidence type="ECO:0000313" key="14">
    <source>
        <dbReference type="Proteomes" id="UP000231878"/>
    </source>
</evidence>
<accession>A0A069B994</accession>
<comment type="catalytic activity">
    <reaction evidence="8 10">
        <text>oxaloacetate + H(+) = pyruvate + CO2</text>
        <dbReference type="Rhea" id="RHEA:15641"/>
        <dbReference type="ChEBI" id="CHEBI:15361"/>
        <dbReference type="ChEBI" id="CHEBI:15378"/>
        <dbReference type="ChEBI" id="CHEBI:16452"/>
        <dbReference type="ChEBI" id="CHEBI:16526"/>
        <dbReference type="EC" id="4.1.1.112"/>
    </reaction>
</comment>
<dbReference type="EMBL" id="PHRB01000013">
    <property type="protein sequence ID" value="PJO65514.1"/>
    <property type="molecule type" value="Genomic_DNA"/>
</dbReference>
<comment type="catalytic activity">
    <reaction evidence="1 10">
        <text>4-hydroxy-4-methyl-2-oxoglutarate = 2 pyruvate</text>
        <dbReference type="Rhea" id="RHEA:22748"/>
        <dbReference type="ChEBI" id="CHEBI:15361"/>
        <dbReference type="ChEBI" id="CHEBI:58276"/>
        <dbReference type="EC" id="4.1.3.17"/>
    </reaction>
</comment>